<dbReference type="CDD" id="cd16926">
    <property type="entry name" value="HATPase_MutL-MLH-PMS-like"/>
    <property type="match status" value="1"/>
</dbReference>
<dbReference type="InterPro" id="IPR038973">
    <property type="entry name" value="MutL/Mlh/Pms-like"/>
</dbReference>
<dbReference type="InterPro" id="IPR042121">
    <property type="entry name" value="MutL_C_regsub"/>
</dbReference>
<dbReference type="eggNOG" id="COG0323">
    <property type="taxonomic scope" value="Bacteria"/>
</dbReference>
<keyword evidence="3 4" id="KW-0234">DNA repair</keyword>
<dbReference type="Gene3D" id="3.30.565.10">
    <property type="entry name" value="Histidine kinase-like ATPase, C-terminal domain"/>
    <property type="match status" value="1"/>
</dbReference>
<dbReference type="OrthoDB" id="9763467at2"/>
<dbReference type="InterPro" id="IPR037198">
    <property type="entry name" value="MutL_C_sf"/>
</dbReference>
<dbReference type="Pfam" id="PF13589">
    <property type="entry name" value="HATPase_c_3"/>
    <property type="match status" value="1"/>
</dbReference>
<feature type="domain" description="DNA mismatch repair protein S5" evidence="6">
    <location>
        <begin position="207"/>
        <end position="325"/>
    </location>
</feature>
<dbReference type="InterPro" id="IPR013507">
    <property type="entry name" value="DNA_mismatch_S5_2-like"/>
</dbReference>
<dbReference type="InterPro" id="IPR042120">
    <property type="entry name" value="MutL_C_dimsub"/>
</dbReference>
<protein>
    <recommendedName>
        <fullName evidence="4">DNA mismatch repair protein MutL</fullName>
    </recommendedName>
</protein>
<dbReference type="PROSITE" id="PS00058">
    <property type="entry name" value="DNA_MISMATCH_REPAIR_1"/>
    <property type="match status" value="1"/>
</dbReference>
<dbReference type="InterPro" id="IPR014790">
    <property type="entry name" value="MutL_C"/>
</dbReference>
<dbReference type="SUPFAM" id="SSF118116">
    <property type="entry name" value="DNA mismatch repair protein MutL"/>
    <property type="match status" value="1"/>
</dbReference>
<dbReference type="GO" id="GO:0016887">
    <property type="term" value="F:ATP hydrolysis activity"/>
    <property type="evidence" value="ECO:0007669"/>
    <property type="project" value="InterPro"/>
</dbReference>
<dbReference type="GO" id="GO:0032300">
    <property type="term" value="C:mismatch repair complex"/>
    <property type="evidence" value="ECO:0007669"/>
    <property type="project" value="InterPro"/>
</dbReference>
<dbReference type="SUPFAM" id="SSF55874">
    <property type="entry name" value="ATPase domain of HSP90 chaperone/DNA topoisomerase II/histidine kinase"/>
    <property type="match status" value="1"/>
</dbReference>
<dbReference type="SMART" id="SM00853">
    <property type="entry name" value="MutL_C"/>
    <property type="match status" value="1"/>
</dbReference>
<dbReference type="GO" id="GO:0030983">
    <property type="term" value="F:mismatched DNA binding"/>
    <property type="evidence" value="ECO:0007669"/>
    <property type="project" value="InterPro"/>
</dbReference>
<dbReference type="Gene3D" id="3.30.1370.100">
    <property type="entry name" value="MutL, C-terminal domain, regulatory subdomain"/>
    <property type="match status" value="1"/>
</dbReference>
<keyword evidence="2 4" id="KW-0227">DNA damage</keyword>
<dbReference type="STRING" id="679192.HMPREF9013_1044"/>
<dbReference type="CDD" id="cd00782">
    <property type="entry name" value="MutL_Trans"/>
    <property type="match status" value="1"/>
</dbReference>
<sequence length="577" mass="66497">MARIKQLEAHIANMIAAGEVVERPSGVVKELIENAIDAQSTKIKISIEEGGIQRIRVEDNGIGMDKEDVVNCFKRHATSKIFKEADLWSIHSLGFRGEALPSIASVSKVSLISHNGEKGHRIMIQYGIQKAIESYPANQGTDITVEGLFYQTPARLKHMRSAAYETSLVLSVIHKFALAYPEISFTFISDDKVSFQTTGSGNLKEVIFLVYGRSVAENLVPFEFRDQDFYVRGYGVKPLITRSARNHIHLFFNGRMVRQYRLDQAVQHGYEDFIVKGRYPIVVLSMELDPHLIDVNVHPSKWEIRLSKLANLEALIENGIRKALMGDRLAPEIETGVSRQEVYYTQTQMDLKTPIQENKVEWNSQPTAQESFTFPKQEEPIYEERKTTLPQMQVIGQLHDKFILCAYEEGLAILDQHAAQERVHFEEYVQKLNQNPSMQDLLVPMMLHSDRTVVERVQEVNEALKDLHITLEPFGENSFVLRTIPIWLKELEMEPFLQDVLDGFKNDQEIKYTRLERKHIATLACHHSIRFNRSLTVEEMKEVVRQLYTCENPYHCPHGRPTIIFLKEKELVKEFYR</sequence>
<dbReference type="EMBL" id="ADFR01000002">
    <property type="protein sequence ID" value="EFC06336.1"/>
    <property type="molecule type" value="Genomic_DNA"/>
</dbReference>
<dbReference type="RefSeq" id="WP_006626681.1">
    <property type="nucleotide sequence ID" value="NZ_ADFR01000002.1"/>
</dbReference>
<dbReference type="FunFam" id="3.30.565.10:FF:000003">
    <property type="entry name" value="DNA mismatch repair endonuclease MutL"/>
    <property type="match status" value="1"/>
</dbReference>
<dbReference type="NCBIfam" id="TIGR00585">
    <property type="entry name" value="mutl"/>
    <property type="match status" value="1"/>
</dbReference>
<dbReference type="InterPro" id="IPR002099">
    <property type="entry name" value="MutL/Mlh/PMS"/>
</dbReference>
<evidence type="ECO:0000259" key="6">
    <source>
        <dbReference type="SMART" id="SM01340"/>
    </source>
</evidence>
<proteinExistence type="inferred from homology"/>
<keyword evidence="8" id="KW-1185">Reference proteome</keyword>
<evidence type="ECO:0000313" key="8">
    <source>
        <dbReference type="Proteomes" id="UP000005017"/>
    </source>
</evidence>
<reference evidence="8" key="1">
    <citation type="submission" date="2009-12" db="EMBL/GenBank/DDBJ databases">
        <title>Sequence of Clostridiales genomosp. BVAB3 str. UPII9-5.</title>
        <authorList>
            <person name="Madupu R."/>
            <person name="Durkin A.S."/>
            <person name="Torralba M."/>
            <person name="Methe B."/>
            <person name="Sutton G.G."/>
            <person name="Strausberg R.L."/>
            <person name="Nelson K.E."/>
        </authorList>
    </citation>
    <scope>NUCLEOTIDE SEQUENCE [LARGE SCALE GENOMIC DNA]</scope>
    <source>
        <strain evidence="8">W1219</strain>
    </source>
</reference>
<dbReference type="Gene3D" id="3.30.1540.20">
    <property type="entry name" value="MutL, C-terminal domain, dimerisation subdomain"/>
    <property type="match status" value="1"/>
</dbReference>
<feature type="domain" description="MutL C-terminal dimerisation" evidence="5">
    <location>
        <begin position="394"/>
        <end position="535"/>
    </location>
</feature>
<dbReference type="InterPro" id="IPR020667">
    <property type="entry name" value="DNA_mismatch_repair_MutL"/>
</dbReference>
<name>D2MMR0_9FIRM</name>
<dbReference type="SMART" id="SM01340">
    <property type="entry name" value="DNA_mis_repair"/>
    <property type="match status" value="1"/>
</dbReference>
<dbReference type="PANTHER" id="PTHR10073">
    <property type="entry name" value="DNA MISMATCH REPAIR PROTEIN MLH, PMS, MUTL"/>
    <property type="match status" value="1"/>
</dbReference>
<dbReference type="GO" id="GO:0140664">
    <property type="term" value="F:ATP-dependent DNA damage sensor activity"/>
    <property type="evidence" value="ECO:0007669"/>
    <property type="project" value="InterPro"/>
</dbReference>
<gene>
    <name evidence="4 7" type="primary">mutL</name>
    <name evidence="7" type="ORF">HMPREF9013_1044</name>
</gene>
<accession>D2MMR0</accession>
<comment type="caution">
    <text evidence="7">The sequence shown here is derived from an EMBL/GenBank/DDBJ whole genome shotgun (WGS) entry which is preliminary data.</text>
</comment>
<dbReference type="InterPro" id="IPR014721">
    <property type="entry name" value="Ribsml_uS5_D2-typ_fold_subgr"/>
</dbReference>
<dbReference type="InterPro" id="IPR020568">
    <property type="entry name" value="Ribosomal_Su5_D2-typ_SF"/>
</dbReference>
<dbReference type="HAMAP" id="MF_00149">
    <property type="entry name" value="DNA_mis_repair"/>
    <property type="match status" value="1"/>
</dbReference>
<dbReference type="InterPro" id="IPR014762">
    <property type="entry name" value="DNA_mismatch_repair_CS"/>
</dbReference>
<evidence type="ECO:0000259" key="5">
    <source>
        <dbReference type="SMART" id="SM00853"/>
    </source>
</evidence>
<dbReference type="GO" id="GO:0006298">
    <property type="term" value="P:mismatch repair"/>
    <property type="evidence" value="ECO:0007669"/>
    <property type="project" value="UniProtKB-UniRule"/>
</dbReference>
<dbReference type="Pfam" id="PF08676">
    <property type="entry name" value="MutL_C"/>
    <property type="match status" value="1"/>
</dbReference>
<dbReference type="Gene3D" id="3.30.230.10">
    <property type="match status" value="1"/>
</dbReference>
<dbReference type="InterPro" id="IPR036890">
    <property type="entry name" value="HATPase_C_sf"/>
</dbReference>
<dbReference type="Pfam" id="PF01119">
    <property type="entry name" value="DNA_mis_repair"/>
    <property type="match status" value="1"/>
</dbReference>
<dbReference type="AlphaFoldDB" id="D2MMR0"/>
<dbReference type="PANTHER" id="PTHR10073:SF12">
    <property type="entry name" value="DNA MISMATCH REPAIR PROTEIN MLH1"/>
    <property type="match status" value="1"/>
</dbReference>
<comment type="function">
    <text evidence="4">This protein is involved in the repair of mismatches in DNA. It is required for dam-dependent methyl-directed DNA mismatch repair. May act as a 'molecular matchmaker', a protein that promotes the formation of a stable complex between two or more DNA-binding proteins in an ATP-dependent manner without itself being part of a final effector complex.</text>
</comment>
<evidence type="ECO:0000256" key="1">
    <source>
        <dbReference type="ARBA" id="ARBA00006082"/>
    </source>
</evidence>
<dbReference type="Proteomes" id="UP000005017">
    <property type="component" value="Unassembled WGS sequence"/>
</dbReference>
<comment type="similarity">
    <text evidence="1 4">Belongs to the DNA mismatch repair MutL/HexB family.</text>
</comment>
<evidence type="ECO:0000313" key="7">
    <source>
        <dbReference type="EMBL" id="EFC06336.1"/>
    </source>
</evidence>
<dbReference type="SUPFAM" id="SSF54211">
    <property type="entry name" value="Ribosomal protein S5 domain 2-like"/>
    <property type="match status" value="1"/>
</dbReference>
<evidence type="ECO:0000256" key="4">
    <source>
        <dbReference type="HAMAP-Rule" id="MF_00149"/>
    </source>
</evidence>
<evidence type="ECO:0000256" key="2">
    <source>
        <dbReference type="ARBA" id="ARBA00022763"/>
    </source>
</evidence>
<organism evidence="7 8">
    <name type="scientific">Bulleidia extructa W1219</name>
    <dbReference type="NCBI Taxonomy" id="679192"/>
    <lineage>
        <taxon>Bacteria</taxon>
        <taxon>Bacillati</taxon>
        <taxon>Bacillota</taxon>
        <taxon>Erysipelotrichia</taxon>
        <taxon>Erysipelotrichales</taxon>
        <taxon>Erysipelotrichaceae</taxon>
        <taxon>Bulleidia</taxon>
    </lineage>
</organism>
<evidence type="ECO:0000256" key="3">
    <source>
        <dbReference type="ARBA" id="ARBA00023204"/>
    </source>
</evidence>
<dbReference type="GO" id="GO:0005524">
    <property type="term" value="F:ATP binding"/>
    <property type="evidence" value="ECO:0007669"/>
    <property type="project" value="InterPro"/>
</dbReference>